<sequence>MNEKDILLIEDNLDDVELTRIAFAEAGIDHRLMVVSDGAAALDYLFARGRHADRDPLQLPSIVLLDLNLPKVDGREVLQAIRENIVTRTLPVVVLTTSAEPFDVDASYALGANSYIQKPVDFEQFVGAVKQVGLYWLVLNRTRED</sequence>
<dbReference type="PROSITE" id="PS50110">
    <property type="entry name" value="RESPONSE_REGULATORY"/>
    <property type="match status" value="1"/>
</dbReference>
<gene>
    <name evidence="3" type="ORF">M2650_15400</name>
</gene>
<evidence type="ECO:0000313" key="3">
    <source>
        <dbReference type="EMBL" id="MCL1636009.1"/>
    </source>
</evidence>
<accession>A0ABT0MMA5</accession>
<dbReference type="InterPro" id="IPR052893">
    <property type="entry name" value="TCS_response_regulator"/>
</dbReference>
<dbReference type="Proteomes" id="UP001431217">
    <property type="component" value="Unassembled WGS sequence"/>
</dbReference>
<dbReference type="RefSeq" id="WP_249476024.1">
    <property type="nucleotide sequence ID" value="NZ_JAMBEP010000005.1"/>
</dbReference>
<keyword evidence="1" id="KW-0597">Phosphoprotein</keyword>
<reference evidence="3 4" key="1">
    <citation type="submission" date="2022-05" db="EMBL/GenBank/DDBJ databases">
        <title>Luteimonas sp. SX5, whole genome shotgun sequencing project.</title>
        <authorList>
            <person name="Zhao G."/>
            <person name="Shen L."/>
        </authorList>
    </citation>
    <scope>NUCLEOTIDE SEQUENCE [LARGE SCALE GENOMIC DNA]</scope>
    <source>
        <strain evidence="3 4">SX5</strain>
    </source>
</reference>
<comment type="caution">
    <text evidence="3">The sequence shown here is derived from an EMBL/GenBank/DDBJ whole genome shotgun (WGS) entry which is preliminary data.</text>
</comment>
<evidence type="ECO:0000256" key="1">
    <source>
        <dbReference type="PROSITE-ProRule" id="PRU00169"/>
    </source>
</evidence>
<organism evidence="3 4">
    <name type="scientific">Luteimonas galliterrae</name>
    <dbReference type="NCBI Taxonomy" id="2940486"/>
    <lineage>
        <taxon>Bacteria</taxon>
        <taxon>Pseudomonadati</taxon>
        <taxon>Pseudomonadota</taxon>
        <taxon>Gammaproteobacteria</taxon>
        <taxon>Lysobacterales</taxon>
        <taxon>Lysobacteraceae</taxon>
        <taxon>Luteimonas</taxon>
    </lineage>
</organism>
<dbReference type="InterPro" id="IPR001789">
    <property type="entry name" value="Sig_transdc_resp-reg_receiver"/>
</dbReference>
<dbReference type="InterPro" id="IPR011006">
    <property type="entry name" value="CheY-like_superfamily"/>
</dbReference>
<dbReference type="CDD" id="cd17557">
    <property type="entry name" value="REC_Rcp-like"/>
    <property type="match status" value="1"/>
</dbReference>
<evidence type="ECO:0000259" key="2">
    <source>
        <dbReference type="PROSITE" id="PS50110"/>
    </source>
</evidence>
<proteinExistence type="predicted"/>
<feature type="domain" description="Response regulatory" evidence="2">
    <location>
        <begin position="5"/>
        <end position="133"/>
    </location>
</feature>
<protein>
    <submittedName>
        <fullName evidence="3">Response regulator</fullName>
    </submittedName>
</protein>
<keyword evidence="4" id="KW-1185">Reference proteome</keyword>
<feature type="modified residue" description="4-aspartylphosphate" evidence="1">
    <location>
        <position position="66"/>
    </location>
</feature>
<name>A0ABT0MMA5_9GAMM</name>
<dbReference type="Gene3D" id="3.40.50.2300">
    <property type="match status" value="1"/>
</dbReference>
<dbReference type="SMART" id="SM00448">
    <property type="entry name" value="REC"/>
    <property type="match status" value="1"/>
</dbReference>
<dbReference type="PANTHER" id="PTHR44520">
    <property type="entry name" value="RESPONSE REGULATOR RCP1-RELATED"/>
    <property type="match status" value="1"/>
</dbReference>
<dbReference type="SUPFAM" id="SSF52172">
    <property type="entry name" value="CheY-like"/>
    <property type="match status" value="1"/>
</dbReference>
<dbReference type="PANTHER" id="PTHR44520:SF1">
    <property type="entry name" value="TWO-COMPONENT SYSTEM REGULATORY PROTEIN"/>
    <property type="match status" value="1"/>
</dbReference>
<evidence type="ECO:0000313" key="4">
    <source>
        <dbReference type="Proteomes" id="UP001431217"/>
    </source>
</evidence>
<dbReference type="EMBL" id="JAMBEP010000005">
    <property type="protein sequence ID" value="MCL1636009.1"/>
    <property type="molecule type" value="Genomic_DNA"/>
</dbReference>
<dbReference type="Pfam" id="PF00072">
    <property type="entry name" value="Response_reg"/>
    <property type="match status" value="1"/>
</dbReference>